<dbReference type="InterPro" id="IPR017437">
    <property type="entry name" value="ATP-NAD_kinase_PpnK-typ_C"/>
</dbReference>
<comment type="caution">
    <text evidence="1">The sequence shown here is derived from an EMBL/GenBank/DDBJ whole genome shotgun (WGS) entry which is preliminary data.</text>
</comment>
<dbReference type="Gene3D" id="2.60.200.30">
    <property type="entry name" value="Probable inorganic polyphosphate/atp-NAD kinase, domain 2"/>
    <property type="match status" value="1"/>
</dbReference>
<organism evidence="1 2">
    <name type="scientific">Hymenobacter koreensis</name>
    <dbReference type="NCBI Taxonomy" id="1084523"/>
    <lineage>
        <taxon>Bacteria</taxon>
        <taxon>Pseudomonadati</taxon>
        <taxon>Bacteroidota</taxon>
        <taxon>Cytophagia</taxon>
        <taxon>Cytophagales</taxon>
        <taxon>Hymenobacteraceae</taxon>
        <taxon>Hymenobacter</taxon>
    </lineage>
</organism>
<keyword evidence="1" id="KW-0418">Kinase</keyword>
<dbReference type="Proteomes" id="UP001500454">
    <property type="component" value="Unassembled WGS sequence"/>
</dbReference>
<dbReference type="PANTHER" id="PTHR13158">
    <property type="match status" value="1"/>
</dbReference>
<protein>
    <submittedName>
        <fullName evidence="1">NAD(+)/NADH kinase</fullName>
    </submittedName>
</protein>
<proteinExistence type="predicted"/>
<dbReference type="InterPro" id="IPR016064">
    <property type="entry name" value="NAD/diacylglycerol_kinase_sf"/>
</dbReference>
<dbReference type="EMBL" id="BAABHA010000002">
    <property type="protein sequence ID" value="GAA4376349.1"/>
    <property type="molecule type" value="Genomic_DNA"/>
</dbReference>
<evidence type="ECO:0000313" key="2">
    <source>
        <dbReference type="Proteomes" id="UP001500454"/>
    </source>
</evidence>
<dbReference type="GO" id="GO:0016301">
    <property type="term" value="F:kinase activity"/>
    <property type="evidence" value="ECO:0007669"/>
    <property type="project" value="UniProtKB-KW"/>
</dbReference>
<dbReference type="PANTHER" id="PTHR13158:SF5">
    <property type="entry name" value="NAD KINASE 2, MITOCHONDRIAL"/>
    <property type="match status" value="1"/>
</dbReference>
<reference evidence="2" key="1">
    <citation type="journal article" date="2019" name="Int. J. Syst. Evol. Microbiol.">
        <title>The Global Catalogue of Microorganisms (GCM) 10K type strain sequencing project: providing services to taxonomists for standard genome sequencing and annotation.</title>
        <authorList>
            <consortium name="The Broad Institute Genomics Platform"/>
            <consortium name="The Broad Institute Genome Sequencing Center for Infectious Disease"/>
            <person name="Wu L."/>
            <person name="Ma J."/>
        </authorList>
    </citation>
    <scope>NUCLEOTIDE SEQUENCE [LARGE SCALE GENOMIC DNA]</scope>
    <source>
        <strain evidence="2">JCM 17924</strain>
    </source>
</reference>
<sequence>MSARLEYAIVVKSKTRYEALLERFNTAGQARFYLKRKAGQEADSDAEFEEYFQEHQRIEAAVARVQRELTGVVKSKVVDRTYLPSFLFADNQLVIVVGQDGLVANAAKYVRGRPLVAVNPDPERYDGVLLPFRPETCRAAVQRVVADNYPVQEHQLAEARLNDGQRLLAFNDLFIGAASHVSARYKISFGGAEEVHSSSGIIVSTPAGSTGWLSSVFNMRAALEDFAGSGARTGTFPRPKGQELLFVVREPFLSQRTQCGLVAGRLHTGRPLQLESLMPAGGVIFSDGVEADFLHFNAGAVATIAPAAEVARLVQPG</sequence>
<evidence type="ECO:0000313" key="1">
    <source>
        <dbReference type="EMBL" id="GAA4376349.1"/>
    </source>
</evidence>
<accession>A0ABP8IW12</accession>
<keyword evidence="2" id="KW-1185">Reference proteome</keyword>
<dbReference type="SUPFAM" id="SSF111331">
    <property type="entry name" value="NAD kinase/diacylglycerol kinase-like"/>
    <property type="match status" value="1"/>
</dbReference>
<name>A0ABP8IW12_9BACT</name>
<dbReference type="RefSeq" id="WP_345221975.1">
    <property type="nucleotide sequence ID" value="NZ_BAABHA010000002.1"/>
</dbReference>
<gene>
    <name evidence="1" type="ORF">GCM10023186_10140</name>
</gene>
<keyword evidence="1" id="KW-0808">Transferase</keyword>